<evidence type="ECO:0000313" key="3">
    <source>
        <dbReference type="EMBL" id="KAK1936083.1"/>
    </source>
</evidence>
<proteinExistence type="predicted"/>
<feature type="chain" id="PRO_5042207530" evidence="2">
    <location>
        <begin position="31"/>
        <end position="113"/>
    </location>
</feature>
<reference evidence="3" key="2">
    <citation type="submission" date="2021-05" db="EMBL/GenBank/DDBJ databases">
        <authorList>
            <person name="Pain A."/>
        </authorList>
    </citation>
    <scope>NUCLEOTIDE SEQUENCE</scope>
    <source>
        <strain evidence="3">1802A</strain>
    </source>
</reference>
<name>A0AAD9LGQ3_BABDI</name>
<feature type="signal peptide" evidence="2">
    <location>
        <begin position="1"/>
        <end position="30"/>
    </location>
</feature>
<evidence type="ECO:0000313" key="4">
    <source>
        <dbReference type="Proteomes" id="UP001195914"/>
    </source>
</evidence>
<dbReference type="EMBL" id="JAHBMH010000044">
    <property type="protein sequence ID" value="KAK1936083.1"/>
    <property type="molecule type" value="Genomic_DNA"/>
</dbReference>
<dbReference type="AlphaFoldDB" id="A0AAD9LGQ3"/>
<accession>A0AAD9LGQ3</accession>
<comment type="caution">
    <text evidence="3">The sequence shown here is derived from an EMBL/GenBank/DDBJ whole genome shotgun (WGS) entry which is preliminary data.</text>
</comment>
<evidence type="ECO:0000256" key="1">
    <source>
        <dbReference type="SAM" id="MobiDB-lite"/>
    </source>
</evidence>
<gene>
    <name evidence="3" type="ORF">X943_001319</name>
</gene>
<organism evidence="3 4">
    <name type="scientific">Babesia divergens</name>
    <dbReference type="NCBI Taxonomy" id="32595"/>
    <lineage>
        <taxon>Eukaryota</taxon>
        <taxon>Sar</taxon>
        <taxon>Alveolata</taxon>
        <taxon>Apicomplexa</taxon>
        <taxon>Aconoidasida</taxon>
        <taxon>Piroplasmida</taxon>
        <taxon>Babesiidae</taxon>
        <taxon>Babesia</taxon>
    </lineage>
</organism>
<feature type="region of interest" description="Disordered" evidence="1">
    <location>
        <begin position="93"/>
        <end position="113"/>
    </location>
</feature>
<dbReference type="Proteomes" id="UP001195914">
    <property type="component" value="Unassembled WGS sequence"/>
</dbReference>
<protein>
    <submittedName>
        <fullName evidence="3">Membrane protein</fullName>
    </submittedName>
</protein>
<dbReference type="InterPro" id="IPR056316">
    <property type="entry name" value="Microp_apicomplexa_2"/>
</dbReference>
<keyword evidence="2" id="KW-0732">Signal</keyword>
<sequence>MDMTVRFHILLCSLPLLIALCGNLMHTASATPSVPNYALDAVISKVKKGAHYFTECSIDSLAAHCTAETAINFECFRTIGNCIPGTIRAALADDEEEGNGNTSDEDDNESDEL</sequence>
<evidence type="ECO:0000256" key="2">
    <source>
        <dbReference type="SAM" id="SignalP"/>
    </source>
</evidence>
<dbReference type="Pfam" id="PF23483">
    <property type="entry name" value="Microp_apicomplexa_2"/>
    <property type="match status" value="1"/>
</dbReference>
<reference evidence="3" key="1">
    <citation type="journal article" date="2014" name="Nucleic Acids Res.">
        <title>The evolutionary dynamics of variant antigen genes in Babesia reveal a history of genomic innovation underlying host-parasite interaction.</title>
        <authorList>
            <person name="Jackson A.P."/>
            <person name="Otto T.D."/>
            <person name="Darby A."/>
            <person name="Ramaprasad A."/>
            <person name="Xia D."/>
            <person name="Echaide I.E."/>
            <person name="Farber M."/>
            <person name="Gahlot S."/>
            <person name="Gamble J."/>
            <person name="Gupta D."/>
            <person name="Gupta Y."/>
            <person name="Jackson L."/>
            <person name="Malandrin L."/>
            <person name="Malas T.B."/>
            <person name="Moussa E."/>
            <person name="Nair M."/>
            <person name="Reid A.J."/>
            <person name="Sanders M."/>
            <person name="Sharma J."/>
            <person name="Tracey A."/>
            <person name="Quail M.A."/>
            <person name="Weir W."/>
            <person name="Wastling J.M."/>
            <person name="Hall N."/>
            <person name="Willadsen P."/>
            <person name="Lingelbach K."/>
            <person name="Shiels B."/>
            <person name="Tait A."/>
            <person name="Berriman M."/>
            <person name="Allred D.R."/>
            <person name="Pain A."/>
        </authorList>
    </citation>
    <scope>NUCLEOTIDE SEQUENCE</scope>
    <source>
        <strain evidence="3">1802A</strain>
    </source>
</reference>
<keyword evidence="4" id="KW-1185">Reference proteome</keyword>